<dbReference type="EMBL" id="VUJU01009406">
    <property type="protein sequence ID" value="KAF0720800.1"/>
    <property type="molecule type" value="Genomic_DNA"/>
</dbReference>
<evidence type="ECO:0000313" key="6">
    <source>
        <dbReference type="EMBL" id="KAF0720800.1"/>
    </source>
</evidence>
<keyword evidence="2" id="KW-0863">Zinc-finger</keyword>
<dbReference type="Gene3D" id="2.20.25.240">
    <property type="match status" value="1"/>
</dbReference>
<dbReference type="Proteomes" id="UP000478052">
    <property type="component" value="Unassembled WGS sequence"/>
</dbReference>
<comment type="caution">
    <text evidence="6">The sequence shown here is derived from an EMBL/GenBank/DDBJ whole genome shotgun (WGS) entry which is preliminary data.</text>
</comment>
<dbReference type="InterPro" id="IPR025398">
    <property type="entry name" value="DUF4371"/>
</dbReference>
<sequence length="1119" mass="128493">MEVVYSNVNVDNQDLEKPTLPAVLSSDITMSLMKPDPKSMELKCLVDNMEKELEVQNLLVVPSVEKEPNANICDETKYLNTNVGDEEKSNEFAVLNVSNQTEHGQLTPSDYDYDYNDDNQCSDVIEIIKTKVIINDYIYVFQKEVGDGLRYTCVQRKKHYCKGSVTITSFKSKILKFQKHSHNPDSAEAEVCRALNAMKENIINNFDIPSKVYAKEVTKLTDVAACLMPNENNVKRNLRRIRNNSYPTISSKEFVLEGKWTMTAEPNQQKFLFYDNRSINSRIIIFASQDCLEILSQSDHVFMDGTFSSCPKGFYQLYVLHVIYKMKPLSVVYALLPKKTQTVYVELLMTLKDTCSSVKSFSIDLELAMIKAIEEVFEDSVSIHLCYYHLSQSVWRKVQNLGLATKYTKDKEFRCSVRMINALAFLPLNIIKKGMSLLYDIFSYDNDVDDILTYFDVTYVNGPYKLINNTHVMCFKRKPSMFAPYMWNVHNATKLGYSRTNNVSEEIDASSFEKTEYLNIDVVIKEDKSNVSTILNASNETADAEFSDIYESVDNLQSASLMFKNDPVLFMNKSITPGMKLIQLEMGPCQPVATDLPNGKFPKDESNPPRSFSTSYYTKLVNGKSEHRSWITYSPAMNRIYCWTCKLFGSIRAQKNSFVTTGCNSWGHLGGLYGRIHLHETCKDHLEAELNKIMYINNNRVDIQLMNSNNKHVTINRAVVHVLMDIILCLSKHNDAFRGHTEYLTNDTSGKFLDWVNVFTKHHTILASHLENIKSSTKKQRLTFLSKSSQNSMLHCIAESIRETILKEVKLAGIYSLILDSTTDVSKLDQFAFVLRHCTNDGLIKERLICVDETVDSTGNGMYELFCKVCDKYNLNWRHDLIGQAYDGASNMQGVVKGLRSLIQNENKSALHVWCSAHCLNLIIVDCCEATECAQDFFGTVSSLVTFLGARKRTATYVEFQKQLYKNQRIRRLKSFSATRWTYHDRSLEVIQKTFKSIILTLKKISSEETDKKNKHLANSFLKQLNSFKFVLTMHMMPINLIKTTRQQIQDLRAMKTESIYENLFSETKLFCETHDLEEHDLAEVRTSRKKKMSGEMSNDERITSANYRYVCEVYRCTL</sequence>
<dbReference type="Pfam" id="PF04500">
    <property type="entry name" value="FLYWCH"/>
    <property type="match status" value="1"/>
</dbReference>
<dbReference type="Pfam" id="PF14291">
    <property type="entry name" value="DUF4371"/>
    <property type="match status" value="1"/>
</dbReference>
<dbReference type="InterPro" id="IPR012337">
    <property type="entry name" value="RNaseH-like_sf"/>
</dbReference>
<dbReference type="PANTHER" id="PTHR45749">
    <property type="match status" value="1"/>
</dbReference>
<keyword evidence="7" id="KW-1185">Reference proteome</keyword>
<dbReference type="InterPro" id="IPR007588">
    <property type="entry name" value="Znf_FLYWCH"/>
</dbReference>
<evidence type="ECO:0000256" key="1">
    <source>
        <dbReference type="ARBA" id="ARBA00022723"/>
    </source>
</evidence>
<evidence type="ECO:0000259" key="5">
    <source>
        <dbReference type="Pfam" id="PF14291"/>
    </source>
</evidence>
<evidence type="ECO:0000259" key="4">
    <source>
        <dbReference type="Pfam" id="PF04500"/>
    </source>
</evidence>
<evidence type="ECO:0000313" key="7">
    <source>
        <dbReference type="Proteomes" id="UP000478052"/>
    </source>
</evidence>
<dbReference type="AlphaFoldDB" id="A0A6G0W2Y3"/>
<keyword evidence="3" id="KW-0862">Zinc</keyword>
<dbReference type="GO" id="GO:0008270">
    <property type="term" value="F:zinc ion binding"/>
    <property type="evidence" value="ECO:0007669"/>
    <property type="project" value="UniProtKB-KW"/>
</dbReference>
<name>A0A6G0W2Y3_APHCR</name>
<dbReference type="SUPFAM" id="SSF53098">
    <property type="entry name" value="Ribonuclease H-like"/>
    <property type="match status" value="1"/>
</dbReference>
<proteinExistence type="predicted"/>
<feature type="domain" description="FLYWCH-type" evidence="4">
    <location>
        <begin position="129"/>
        <end position="182"/>
    </location>
</feature>
<evidence type="ECO:0000256" key="3">
    <source>
        <dbReference type="ARBA" id="ARBA00022833"/>
    </source>
</evidence>
<reference evidence="6 7" key="1">
    <citation type="submission" date="2019-08" db="EMBL/GenBank/DDBJ databases">
        <title>Whole genome of Aphis craccivora.</title>
        <authorList>
            <person name="Voronova N.V."/>
            <person name="Shulinski R.S."/>
            <person name="Bandarenka Y.V."/>
            <person name="Zhorov D.G."/>
            <person name="Warner D."/>
        </authorList>
    </citation>
    <scope>NUCLEOTIDE SEQUENCE [LARGE SCALE GENOMIC DNA]</scope>
    <source>
        <strain evidence="6">180601</strain>
        <tissue evidence="6">Whole Body</tissue>
    </source>
</reference>
<keyword evidence="1" id="KW-0479">Metal-binding</keyword>
<accession>A0A6G0W2Y3</accession>
<feature type="domain" description="DUF4371" evidence="5">
    <location>
        <begin position="717"/>
        <end position="897"/>
    </location>
</feature>
<organism evidence="6 7">
    <name type="scientific">Aphis craccivora</name>
    <name type="common">Cowpea aphid</name>
    <dbReference type="NCBI Taxonomy" id="307492"/>
    <lineage>
        <taxon>Eukaryota</taxon>
        <taxon>Metazoa</taxon>
        <taxon>Ecdysozoa</taxon>
        <taxon>Arthropoda</taxon>
        <taxon>Hexapoda</taxon>
        <taxon>Insecta</taxon>
        <taxon>Pterygota</taxon>
        <taxon>Neoptera</taxon>
        <taxon>Paraneoptera</taxon>
        <taxon>Hemiptera</taxon>
        <taxon>Sternorrhyncha</taxon>
        <taxon>Aphidomorpha</taxon>
        <taxon>Aphidoidea</taxon>
        <taxon>Aphididae</taxon>
        <taxon>Aphidini</taxon>
        <taxon>Aphis</taxon>
        <taxon>Aphis</taxon>
    </lineage>
</organism>
<evidence type="ECO:0000256" key="2">
    <source>
        <dbReference type="ARBA" id="ARBA00022771"/>
    </source>
</evidence>
<feature type="non-terminal residue" evidence="6">
    <location>
        <position position="1119"/>
    </location>
</feature>
<dbReference type="OrthoDB" id="6619546at2759"/>
<protein>
    <submittedName>
        <fullName evidence="6">Zinc finger MYM-type protein 1-like</fullName>
    </submittedName>
</protein>
<gene>
    <name evidence="6" type="ORF">FWK35_00029600</name>
</gene>
<dbReference type="PANTHER" id="PTHR45749:SF37">
    <property type="entry name" value="OS05G0311600 PROTEIN"/>
    <property type="match status" value="1"/>
</dbReference>